<keyword evidence="4" id="KW-1185">Reference proteome</keyword>
<evidence type="ECO:0000313" key="4">
    <source>
        <dbReference type="Proteomes" id="UP000187609"/>
    </source>
</evidence>
<dbReference type="Proteomes" id="UP000187609">
    <property type="component" value="Unassembled WGS sequence"/>
</dbReference>
<proteinExistence type="inferred from homology"/>
<accession>A0A1J6JX00</accession>
<evidence type="ECO:0000256" key="1">
    <source>
        <dbReference type="ARBA" id="ARBA00010016"/>
    </source>
</evidence>
<dbReference type="GO" id="GO:0008017">
    <property type="term" value="F:microtubule binding"/>
    <property type="evidence" value="ECO:0007669"/>
    <property type="project" value="TreeGrafter"/>
</dbReference>
<name>A0A1J6JX00_NICAT</name>
<dbReference type="SMR" id="A0A1J6JX00"/>
<evidence type="ECO:0000256" key="2">
    <source>
        <dbReference type="SAM" id="MobiDB-lite"/>
    </source>
</evidence>
<protein>
    <submittedName>
        <fullName evidence="3">Protein endosperm defective 1</fullName>
    </submittedName>
</protein>
<dbReference type="GO" id="GO:0005880">
    <property type="term" value="C:nuclear microtubule"/>
    <property type="evidence" value="ECO:0007669"/>
    <property type="project" value="TreeGrafter"/>
</dbReference>
<dbReference type="OMA" id="PHPTSNK"/>
<dbReference type="PANTHER" id="PTHR31807">
    <property type="entry name" value="AUGMIN FAMILY MEMBER"/>
    <property type="match status" value="1"/>
</dbReference>
<dbReference type="EMBL" id="MJEQ01004184">
    <property type="protein sequence ID" value="OIT21654.1"/>
    <property type="molecule type" value="Genomic_DNA"/>
</dbReference>
<dbReference type="GeneID" id="109218641"/>
<sequence>MSSLQRRQQPVDVSKENGGARVQQQQDVMQSRGVKMSSRLDTPTVTGAARIVPSRYRQTPQSLLRSSSTSNPGYASVTAAAKLLQEAISTPVNPCSVSSGNGPIVHKKLSKVSSGNDADGCASAAAATESNSCPNSPVCAQRKQQQIKFPREHGSTRVHQQQLADVLQSKSSKTSSRLDTPTVTGAARIIPSRYKTPQSLHRHCPTNNPGGTLVSAADKLLREATARPVNPCTVSQDDGALVSRKLSKVSTSHDVDSGAIATTKGSSCPSSPVCNQITKGSSCPSSPVCNQITKGSSGPSSPVCTQSNKTRTLSAVRSSMPEVDRCLTERNRDNNSRTFDDCSSYKPASSTCARSLHLPTANNENSSSWLSLKSTDMFASIPSRSSFKMGSLCLPPHPTSNKLGPDARKVRKGFSDQEDVHSLKLLYNRYLQWRFVNAKAEASMHSQKQDSERRLYSFAHQLSGLREAVHQKCAELEYLQRIKTLSTILEAQSPCLEEWANLEEDYSTSLSGTTSALRNCSLRLPVSTEVQVNTRELGEALNSSTKVMEMISLQIQNFMQKAEETESLISELARVSGVERALVEECGDLLLKTYISQVTEWSLRGQMIQMRRDNLYQVQKE</sequence>
<dbReference type="STRING" id="49451.A0A1J6JX00"/>
<organism evidence="3 4">
    <name type="scientific">Nicotiana attenuata</name>
    <name type="common">Coyote tobacco</name>
    <dbReference type="NCBI Taxonomy" id="49451"/>
    <lineage>
        <taxon>Eukaryota</taxon>
        <taxon>Viridiplantae</taxon>
        <taxon>Streptophyta</taxon>
        <taxon>Embryophyta</taxon>
        <taxon>Tracheophyta</taxon>
        <taxon>Spermatophyta</taxon>
        <taxon>Magnoliopsida</taxon>
        <taxon>eudicotyledons</taxon>
        <taxon>Gunneridae</taxon>
        <taxon>Pentapetalae</taxon>
        <taxon>asterids</taxon>
        <taxon>lamiids</taxon>
        <taxon>Solanales</taxon>
        <taxon>Solanaceae</taxon>
        <taxon>Nicotianoideae</taxon>
        <taxon>Nicotianeae</taxon>
        <taxon>Nicotiana</taxon>
    </lineage>
</organism>
<evidence type="ECO:0000313" key="3">
    <source>
        <dbReference type="EMBL" id="OIT21654.1"/>
    </source>
</evidence>
<gene>
    <name evidence="3" type="primary">EDE1</name>
    <name evidence="3" type="ORF">A4A49_33480</name>
</gene>
<comment type="similarity">
    <text evidence="1">Belongs to the QWRF family.</text>
</comment>
<dbReference type="AlphaFoldDB" id="A0A1J6JX00"/>
<dbReference type="InterPro" id="IPR007573">
    <property type="entry name" value="QWRF"/>
</dbReference>
<feature type="region of interest" description="Disordered" evidence="2">
    <location>
        <begin position="1"/>
        <end position="40"/>
    </location>
</feature>
<dbReference type="GO" id="GO:0051225">
    <property type="term" value="P:spindle assembly"/>
    <property type="evidence" value="ECO:0007669"/>
    <property type="project" value="TreeGrafter"/>
</dbReference>
<dbReference type="KEGG" id="nau:109218641"/>
<dbReference type="Gramene" id="OIT21654">
    <property type="protein sequence ID" value="OIT21654"/>
    <property type="gene ID" value="A4A49_33480"/>
</dbReference>
<comment type="caution">
    <text evidence="3">The sequence shown here is derived from an EMBL/GenBank/DDBJ whole genome shotgun (WGS) entry which is preliminary data.</text>
</comment>
<dbReference type="PANTHER" id="PTHR31807:SF6">
    <property type="entry name" value="PROTEIN ENDOSPERM DEFECTIVE 1-RELATED"/>
    <property type="match status" value="1"/>
</dbReference>
<dbReference type="GO" id="GO:0005737">
    <property type="term" value="C:cytoplasm"/>
    <property type="evidence" value="ECO:0007669"/>
    <property type="project" value="TreeGrafter"/>
</dbReference>
<dbReference type="Pfam" id="PF04484">
    <property type="entry name" value="QWRF"/>
    <property type="match status" value="1"/>
</dbReference>
<feature type="region of interest" description="Disordered" evidence="2">
    <location>
        <begin position="294"/>
        <end position="314"/>
    </location>
</feature>
<dbReference type="OrthoDB" id="542108at2759"/>
<reference evidence="3" key="1">
    <citation type="submission" date="2016-11" db="EMBL/GenBank/DDBJ databases">
        <title>The genome of Nicotiana attenuata.</title>
        <authorList>
            <person name="Xu S."/>
            <person name="Brockmoeller T."/>
            <person name="Gaquerel E."/>
            <person name="Navarro A."/>
            <person name="Kuhl H."/>
            <person name="Gase K."/>
            <person name="Ling Z."/>
            <person name="Zhou W."/>
            <person name="Kreitzer C."/>
            <person name="Stanke M."/>
            <person name="Tang H."/>
            <person name="Lyons E."/>
            <person name="Pandey P."/>
            <person name="Pandey S.P."/>
            <person name="Timmermann B."/>
            <person name="Baldwin I.T."/>
        </authorList>
    </citation>
    <scope>NUCLEOTIDE SEQUENCE [LARGE SCALE GENOMIC DNA]</scope>
    <source>
        <strain evidence="3">UT</strain>
    </source>
</reference>